<dbReference type="InterPro" id="IPR050154">
    <property type="entry name" value="UbiB_kinase"/>
</dbReference>
<evidence type="ECO:0000259" key="2">
    <source>
        <dbReference type="Pfam" id="PF03109"/>
    </source>
</evidence>
<feature type="domain" description="ABC1 atypical kinase-like" evidence="2">
    <location>
        <begin position="136"/>
        <end position="371"/>
    </location>
</feature>
<dbReference type="KEGG" id="mpp:MICPUCDRAFT_34053"/>
<organism evidence="4">
    <name type="scientific">Micromonas pusilla (strain CCMP1545)</name>
    <name type="common">Picoplanktonic green alga</name>
    <dbReference type="NCBI Taxonomy" id="564608"/>
    <lineage>
        <taxon>Eukaryota</taxon>
        <taxon>Viridiplantae</taxon>
        <taxon>Chlorophyta</taxon>
        <taxon>Mamiellophyceae</taxon>
        <taxon>Mamiellales</taxon>
        <taxon>Mamiellaceae</taxon>
        <taxon>Micromonas</taxon>
    </lineage>
</organism>
<dbReference type="InterPro" id="IPR004147">
    <property type="entry name" value="ABC1_dom"/>
</dbReference>
<dbReference type="AlphaFoldDB" id="C1MV80"/>
<name>C1MV80_MICPC</name>
<dbReference type="OMA" id="CPKDEIR"/>
<comment type="similarity">
    <text evidence="1">Belongs to the protein kinase superfamily. ADCK protein kinase family.</text>
</comment>
<protein>
    <submittedName>
        <fullName evidence="3">Predicted protein</fullName>
    </submittedName>
</protein>
<accession>C1MV80</accession>
<dbReference type="OrthoDB" id="427480at2759"/>
<dbReference type="STRING" id="564608.C1MV80"/>
<gene>
    <name evidence="3" type="ORF">MICPUCDRAFT_34053</name>
</gene>
<dbReference type="CDD" id="cd05121">
    <property type="entry name" value="ABC1_ADCK3-like"/>
    <property type="match status" value="1"/>
</dbReference>
<dbReference type="InterPro" id="IPR011009">
    <property type="entry name" value="Kinase-like_dom_sf"/>
</dbReference>
<proteinExistence type="inferred from homology"/>
<dbReference type="Proteomes" id="UP000001876">
    <property type="component" value="Unassembled WGS sequence"/>
</dbReference>
<keyword evidence="4" id="KW-1185">Reference proteome</keyword>
<dbReference type="EMBL" id="GG663740">
    <property type="protein sequence ID" value="EEH56459.1"/>
    <property type="molecule type" value="Genomic_DNA"/>
</dbReference>
<evidence type="ECO:0000256" key="1">
    <source>
        <dbReference type="ARBA" id="ARBA00009670"/>
    </source>
</evidence>
<reference evidence="3 4" key="1">
    <citation type="journal article" date="2009" name="Science">
        <title>Green evolution and dynamic adaptations revealed by genomes of the marine picoeukaryotes Micromonas.</title>
        <authorList>
            <person name="Worden A.Z."/>
            <person name="Lee J.H."/>
            <person name="Mock T."/>
            <person name="Rouze P."/>
            <person name="Simmons M.P."/>
            <person name="Aerts A.L."/>
            <person name="Allen A.E."/>
            <person name="Cuvelier M.L."/>
            <person name="Derelle E."/>
            <person name="Everett M.V."/>
            <person name="Foulon E."/>
            <person name="Grimwood J."/>
            <person name="Gundlach H."/>
            <person name="Henrissat B."/>
            <person name="Napoli C."/>
            <person name="McDonald S.M."/>
            <person name="Parker M.S."/>
            <person name="Rombauts S."/>
            <person name="Salamov A."/>
            <person name="Von Dassow P."/>
            <person name="Badger J.H."/>
            <person name="Coutinho P.M."/>
            <person name="Demir E."/>
            <person name="Dubchak I."/>
            <person name="Gentemann C."/>
            <person name="Eikrem W."/>
            <person name="Gready J.E."/>
            <person name="John U."/>
            <person name="Lanier W."/>
            <person name="Lindquist E.A."/>
            <person name="Lucas S."/>
            <person name="Mayer K.F."/>
            <person name="Moreau H."/>
            <person name="Not F."/>
            <person name="Otillar R."/>
            <person name="Panaud O."/>
            <person name="Pangilinan J."/>
            <person name="Paulsen I."/>
            <person name="Piegu B."/>
            <person name="Poliakov A."/>
            <person name="Robbens S."/>
            <person name="Schmutz J."/>
            <person name="Toulza E."/>
            <person name="Wyss T."/>
            <person name="Zelensky A."/>
            <person name="Zhou K."/>
            <person name="Armbrust E.V."/>
            <person name="Bhattacharya D."/>
            <person name="Goodenough U.W."/>
            <person name="Van de Peer Y."/>
            <person name="Grigoriev I.V."/>
        </authorList>
    </citation>
    <scope>NUCLEOTIDE SEQUENCE [LARGE SCALE GENOMIC DNA]</scope>
    <source>
        <strain evidence="3 4">CCMP1545</strain>
    </source>
</reference>
<dbReference type="PANTHER" id="PTHR10566:SF121">
    <property type="entry name" value="PROTEIN KINASE DOMAIN-CONTAINING PROTEIN"/>
    <property type="match status" value="1"/>
</dbReference>
<dbReference type="RefSeq" id="XP_003059327.1">
    <property type="nucleotide sequence ID" value="XM_003059281.1"/>
</dbReference>
<dbReference type="eggNOG" id="KOG1235">
    <property type="taxonomic scope" value="Eukaryota"/>
</dbReference>
<dbReference type="PANTHER" id="PTHR10566">
    <property type="entry name" value="CHAPERONE-ACTIVITY OF BC1 COMPLEX CABC1 -RELATED"/>
    <property type="match status" value="1"/>
</dbReference>
<evidence type="ECO:0000313" key="3">
    <source>
        <dbReference type="EMBL" id="EEH56459.1"/>
    </source>
</evidence>
<dbReference type="Pfam" id="PF03109">
    <property type="entry name" value="ABC1"/>
    <property type="match status" value="1"/>
</dbReference>
<dbReference type="SUPFAM" id="SSF56112">
    <property type="entry name" value="Protein kinase-like (PK-like)"/>
    <property type="match status" value="1"/>
</dbReference>
<evidence type="ECO:0000313" key="4">
    <source>
        <dbReference type="Proteomes" id="UP000001876"/>
    </source>
</evidence>
<sequence length="822" mass="87103">MRGVDAPTVEKSYVSKGRGAGAGDDASADGPAAVDAEGLPLVYDAAAIQAFWAKQGGALQRRWGEFLSLSVPFLTRVATLSITGGAAELSKNEASLARDARVIIEKLGPTYIKAGQMMSVRPDVLPQAALDELAILQDAVKPFATTTAIETIEAELGGALGEFFDEISEAPVAAASLAQVYRAKLAGTDTYVAVKVQRPEILSTVSKDLYVLRRAAEVYQGLIERFAPQQRTDYLDFLNEADNQQRLRDLIAAEKVQGVYVPEVYHEMCTRRVLVSEWIDGTKLSDCPKDEIRELIGVGQECFLVQLLQVGFFHSDPHPGNLMKMASREDPSKNTLVILDFGLMASIEQSDMDTMVSSIIHLANKDYPALVDDFIDLKILPDDCDRAKVIPLMDKALSPYSTAGGFQAMTQDLLTVLNDIPFSIPPYFALLGRAVVTLEGIALIGNPDYRLVMEAYPFVARKLLREDRPAAQRALQEVLYASTVGGGNILQGQRLAVMLNSAMGVVARDQSEGAFVDLDTIPEDSISLETGVRYLLSERAESLRKVLEREAIGAADVLLRQGARKSGGRIIAALPQPPSLPFDLPFVGKLPKPEDLPGPILVPRSAASGLPPTPALASPNEVLDAIAPRLTREEELFAISLTDLARGSLGDDAAVVLSGDALLEPEAVASLLLGVLATGRTPVGDSPQLAALAKSVRERLLPAANAADADADVANAASGANDGFEELSAAVRDLTPEESAVLSATAQSVADALWAKLVARMEEGLLSPEQRGAGASGRSTTVEGGGGGVAANAANGSTIRGGVEVAGEAVKTPLEPVVAMAR</sequence>
<dbReference type="GeneID" id="9685062"/>